<dbReference type="AlphaFoldDB" id="A0A4Q1RHX0"/>
<dbReference type="RefSeq" id="WP_022172403.1">
    <property type="nucleotide sequence ID" value="NZ_SDKC01000001.1"/>
</dbReference>
<gene>
    <name evidence="1" type="ORF">ETP43_08295</name>
</gene>
<accession>A0A4Q1RHX0</accession>
<evidence type="ECO:0000313" key="1">
    <source>
        <dbReference type="EMBL" id="RXS75218.1"/>
    </source>
</evidence>
<dbReference type="OrthoDB" id="9800398at2"/>
<dbReference type="SUPFAM" id="SSF46689">
    <property type="entry name" value="Homeodomain-like"/>
    <property type="match status" value="1"/>
</dbReference>
<protein>
    <recommendedName>
        <fullName evidence="3">Mor transcription activator domain-containing protein</fullName>
    </recommendedName>
</protein>
<dbReference type="InterPro" id="IPR009057">
    <property type="entry name" value="Homeodomain-like_sf"/>
</dbReference>
<name>A0A4Q1RHX0_9FIRM</name>
<dbReference type="NCBIfam" id="NF040785">
    <property type="entry name" value="CD3324_fam"/>
    <property type="match status" value="1"/>
</dbReference>
<keyword evidence="2" id="KW-1185">Reference proteome</keyword>
<proteinExistence type="predicted"/>
<dbReference type="InterPro" id="IPR049739">
    <property type="entry name" value="YraL-like"/>
</dbReference>
<evidence type="ECO:0008006" key="3">
    <source>
        <dbReference type="Google" id="ProtNLM"/>
    </source>
</evidence>
<reference evidence="1 2" key="1">
    <citation type="submission" date="2019-01" db="EMBL/GenBank/DDBJ databases">
        <title>Blautia sp. nov. KGMB01111 isolated human feces.</title>
        <authorList>
            <person name="Park J.-E."/>
            <person name="Kim J.-S."/>
            <person name="Park S.-H."/>
        </authorList>
    </citation>
    <scope>NUCLEOTIDE SEQUENCE [LARGE SCALE GENOMIC DNA]</scope>
    <source>
        <strain evidence="1 2">KGMB01111</strain>
    </source>
</reference>
<sequence>MTYLNGKDILPEELFIQVQEYCAGELIYIPKKDGTRQSWGNSTGIRKELDERNQMIREKKKNGCSLKELTEEFHLSIYSLKKILYH</sequence>
<organism evidence="1 2">
    <name type="scientific">Blautia faecicola</name>
    <dbReference type="NCBI Taxonomy" id="2509240"/>
    <lineage>
        <taxon>Bacteria</taxon>
        <taxon>Bacillati</taxon>
        <taxon>Bacillota</taxon>
        <taxon>Clostridia</taxon>
        <taxon>Lachnospirales</taxon>
        <taxon>Lachnospiraceae</taxon>
        <taxon>Blautia</taxon>
    </lineage>
</organism>
<dbReference type="Proteomes" id="UP000290106">
    <property type="component" value="Unassembled WGS sequence"/>
</dbReference>
<dbReference type="EMBL" id="SDKC01000001">
    <property type="protein sequence ID" value="RXS75218.1"/>
    <property type="molecule type" value="Genomic_DNA"/>
</dbReference>
<evidence type="ECO:0000313" key="2">
    <source>
        <dbReference type="Proteomes" id="UP000290106"/>
    </source>
</evidence>
<comment type="caution">
    <text evidence="1">The sequence shown here is derived from an EMBL/GenBank/DDBJ whole genome shotgun (WGS) entry which is preliminary data.</text>
</comment>